<keyword evidence="3" id="KW-1185">Reference proteome</keyword>
<protein>
    <submittedName>
        <fullName evidence="2">Uncharacterized protein</fullName>
    </submittedName>
</protein>
<accession>A0A016WUD7</accession>
<comment type="caution">
    <text evidence="2">The sequence shown here is derived from an EMBL/GenBank/DDBJ whole genome shotgun (WGS) entry which is preliminary data.</text>
</comment>
<dbReference type="Proteomes" id="UP000024635">
    <property type="component" value="Unassembled WGS sequence"/>
</dbReference>
<dbReference type="EMBL" id="JARK01000123">
    <property type="protein sequence ID" value="EYC42623.1"/>
    <property type="molecule type" value="Genomic_DNA"/>
</dbReference>
<name>A0A016WUD7_9BILA</name>
<gene>
    <name evidence="2" type="primary">Acey_s0523.g2911</name>
    <name evidence="2" type="ORF">Y032_0523g2911</name>
</gene>
<organism evidence="2 3">
    <name type="scientific">Ancylostoma ceylanicum</name>
    <dbReference type="NCBI Taxonomy" id="53326"/>
    <lineage>
        <taxon>Eukaryota</taxon>
        <taxon>Metazoa</taxon>
        <taxon>Ecdysozoa</taxon>
        <taxon>Nematoda</taxon>
        <taxon>Chromadorea</taxon>
        <taxon>Rhabditida</taxon>
        <taxon>Rhabditina</taxon>
        <taxon>Rhabditomorpha</taxon>
        <taxon>Strongyloidea</taxon>
        <taxon>Ancylostomatidae</taxon>
        <taxon>Ancylostomatinae</taxon>
        <taxon>Ancylostoma</taxon>
    </lineage>
</organism>
<dbReference type="AlphaFoldDB" id="A0A016WUD7"/>
<proteinExistence type="predicted"/>
<feature type="region of interest" description="Disordered" evidence="1">
    <location>
        <begin position="66"/>
        <end position="88"/>
    </location>
</feature>
<evidence type="ECO:0000256" key="1">
    <source>
        <dbReference type="SAM" id="MobiDB-lite"/>
    </source>
</evidence>
<sequence>MLLSPTYETRWSPAFKIQKMQLLTIAAMHNFHDADFHPGCRKTNELASTALSEWTRFGGAPESASLQHTNLRSLPPKTLQWDSNKSSL</sequence>
<evidence type="ECO:0000313" key="3">
    <source>
        <dbReference type="Proteomes" id="UP000024635"/>
    </source>
</evidence>
<reference evidence="3" key="1">
    <citation type="journal article" date="2015" name="Nat. Genet.">
        <title>The genome and transcriptome of the zoonotic hookworm Ancylostoma ceylanicum identify infection-specific gene families.</title>
        <authorList>
            <person name="Schwarz E.M."/>
            <person name="Hu Y."/>
            <person name="Antoshechkin I."/>
            <person name="Miller M.M."/>
            <person name="Sternberg P.W."/>
            <person name="Aroian R.V."/>
        </authorList>
    </citation>
    <scope>NUCLEOTIDE SEQUENCE</scope>
    <source>
        <strain evidence="3">HY135</strain>
    </source>
</reference>
<evidence type="ECO:0000313" key="2">
    <source>
        <dbReference type="EMBL" id="EYC42623.1"/>
    </source>
</evidence>